<evidence type="ECO:0000256" key="2">
    <source>
        <dbReference type="ARBA" id="ARBA00022829"/>
    </source>
</evidence>
<dbReference type="CDD" id="cd16387">
    <property type="entry name" value="ParB_N_Srx"/>
    <property type="match status" value="1"/>
</dbReference>
<evidence type="ECO:0000313" key="4">
    <source>
        <dbReference type="EMBL" id="MFD1055466.1"/>
    </source>
</evidence>
<dbReference type="NCBIfam" id="TIGR00180">
    <property type="entry name" value="parB_part"/>
    <property type="match status" value="1"/>
</dbReference>
<dbReference type="SUPFAM" id="SSF109709">
    <property type="entry name" value="KorB DNA-binding domain-like"/>
    <property type="match status" value="1"/>
</dbReference>
<keyword evidence="5" id="KW-1185">Reference proteome</keyword>
<reference evidence="5" key="1">
    <citation type="journal article" date="2019" name="Int. J. Syst. Evol. Microbiol.">
        <title>The Global Catalogue of Microorganisms (GCM) 10K type strain sequencing project: providing services to taxonomists for standard genome sequencing and annotation.</title>
        <authorList>
            <consortium name="The Broad Institute Genomics Platform"/>
            <consortium name="The Broad Institute Genome Sequencing Center for Infectious Disease"/>
            <person name="Wu L."/>
            <person name="Ma J."/>
        </authorList>
    </citation>
    <scope>NUCLEOTIDE SEQUENCE [LARGE SCALE GENOMIC DNA]</scope>
    <source>
        <strain evidence="5">CCUG 57508</strain>
    </source>
</reference>
<dbReference type="Pfam" id="PF02195">
    <property type="entry name" value="ParB_N"/>
    <property type="match status" value="1"/>
</dbReference>
<sequence length="238" mass="25941">MSTVTLRSVPTDQLVANRRNVREALEDIPELAASIRANGLLQPIIVNDQGGRLVVTDGHRRLEAARLAGVPTVMCLVTTGASVRRVTTTMLAAAMHKELRPLEQARAFKALQDEGVIVAEIARSTGYSQALIRGRLLLLELPAEAQDMVEDDELTIGQATELAKQVRSRKSGGVAQVGSGKETGRYWQGHPLRGVVNDFCTHRDIRRTLGGRIGGCAPCWEQVIRADERERMAEEAAS</sequence>
<dbReference type="PANTHER" id="PTHR33375">
    <property type="entry name" value="CHROMOSOME-PARTITIONING PROTEIN PARB-RELATED"/>
    <property type="match status" value="1"/>
</dbReference>
<dbReference type="Gene3D" id="3.90.1530.30">
    <property type="match status" value="1"/>
</dbReference>
<organism evidence="4 5">
    <name type="scientific">Terrabacter terrigena</name>
    <dbReference type="NCBI Taxonomy" id="574718"/>
    <lineage>
        <taxon>Bacteria</taxon>
        <taxon>Bacillati</taxon>
        <taxon>Actinomycetota</taxon>
        <taxon>Actinomycetes</taxon>
        <taxon>Micrococcales</taxon>
        <taxon>Intrasporangiaceae</taxon>
        <taxon>Terrabacter</taxon>
    </lineage>
</organism>
<dbReference type="RefSeq" id="WP_386053503.1">
    <property type="nucleotide sequence ID" value="NZ_JBHTKH010000009.1"/>
</dbReference>
<dbReference type="EMBL" id="JBHTKH010000009">
    <property type="protein sequence ID" value="MFD1055466.1"/>
    <property type="molecule type" value="Genomic_DNA"/>
</dbReference>
<evidence type="ECO:0000313" key="5">
    <source>
        <dbReference type="Proteomes" id="UP001597046"/>
    </source>
</evidence>
<dbReference type="PANTHER" id="PTHR33375:SF1">
    <property type="entry name" value="CHROMOSOME-PARTITIONING PROTEIN PARB-RELATED"/>
    <property type="match status" value="1"/>
</dbReference>
<protein>
    <submittedName>
        <fullName evidence="4">ParB/RepB/Spo0J family partition protein</fullName>
    </submittedName>
</protein>
<dbReference type="SMART" id="SM00470">
    <property type="entry name" value="ParB"/>
    <property type="match status" value="1"/>
</dbReference>
<dbReference type="Proteomes" id="UP001597046">
    <property type="component" value="Unassembled WGS sequence"/>
</dbReference>
<comment type="similarity">
    <text evidence="1">Belongs to the ParB family.</text>
</comment>
<dbReference type="InterPro" id="IPR041468">
    <property type="entry name" value="HTH_ParB/Spo0J"/>
</dbReference>
<dbReference type="InterPro" id="IPR003115">
    <property type="entry name" value="ParB_N"/>
</dbReference>
<keyword evidence="2" id="KW-0159">Chromosome partition</keyword>
<name>A0ABW3MXY6_9MICO</name>
<evidence type="ECO:0000256" key="1">
    <source>
        <dbReference type="ARBA" id="ARBA00006295"/>
    </source>
</evidence>
<dbReference type="InterPro" id="IPR004437">
    <property type="entry name" value="ParB/RepB/Spo0J"/>
</dbReference>
<proteinExistence type="inferred from homology"/>
<feature type="domain" description="ParB-like N-terminal" evidence="3">
    <location>
        <begin position="7"/>
        <end position="99"/>
    </location>
</feature>
<dbReference type="Pfam" id="PF17762">
    <property type="entry name" value="HTH_ParB"/>
    <property type="match status" value="1"/>
</dbReference>
<dbReference type="InterPro" id="IPR036086">
    <property type="entry name" value="ParB/Sulfiredoxin_sf"/>
</dbReference>
<dbReference type="Gene3D" id="1.10.10.2830">
    <property type="match status" value="1"/>
</dbReference>
<dbReference type="SUPFAM" id="SSF110849">
    <property type="entry name" value="ParB/Sulfiredoxin"/>
    <property type="match status" value="1"/>
</dbReference>
<comment type="caution">
    <text evidence="4">The sequence shown here is derived from an EMBL/GenBank/DDBJ whole genome shotgun (WGS) entry which is preliminary data.</text>
</comment>
<accession>A0ABW3MXY6</accession>
<gene>
    <name evidence="4" type="ORF">ACFQ2V_14215</name>
</gene>
<evidence type="ECO:0000259" key="3">
    <source>
        <dbReference type="SMART" id="SM00470"/>
    </source>
</evidence>
<dbReference type="InterPro" id="IPR050336">
    <property type="entry name" value="Chromosome_partition/occlusion"/>
</dbReference>